<name>A0ABW4DWQ7_9RHOB</name>
<accession>A0ABW4DWQ7</accession>
<protein>
    <submittedName>
        <fullName evidence="1">Uncharacterized protein</fullName>
    </submittedName>
</protein>
<keyword evidence="2" id="KW-1185">Reference proteome</keyword>
<sequence length="47" mass="5436">MLIVTLVFLVRDVRLDRIEAEQLARWPVQCQGLSFPECAAIFHEPQP</sequence>
<dbReference type="EMBL" id="JBHTOQ010000022">
    <property type="protein sequence ID" value="MFD1481634.1"/>
    <property type="molecule type" value="Genomic_DNA"/>
</dbReference>
<reference evidence="2" key="1">
    <citation type="journal article" date="2019" name="Int. J. Syst. Evol. Microbiol.">
        <title>The Global Catalogue of Microorganisms (GCM) 10K type strain sequencing project: providing services to taxonomists for standard genome sequencing and annotation.</title>
        <authorList>
            <consortium name="The Broad Institute Genomics Platform"/>
            <consortium name="The Broad Institute Genome Sequencing Center for Infectious Disease"/>
            <person name="Wu L."/>
            <person name="Ma J."/>
        </authorList>
    </citation>
    <scope>NUCLEOTIDE SEQUENCE [LARGE SCALE GENOMIC DNA]</scope>
    <source>
        <strain evidence="2">CCM 8875</strain>
    </source>
</reference>
<evidence type="ECO:0000313" key="2">
    <source>
        <dbReference type="Proteomes" id="UP001597302"/>
    </source>
</evidence>
<proteinExistence type="predicted"/>
<organism evidence="1 2">
    <name type="scientific">Paracoccus nototheniae</name>
    <dbReference type="NCBI Taxonomy" id="2489002"/>
    <lineage>
        <taxon>Bacteria</taxon>
        <taxon>Pseudomonadati</taxon>
        <taxon>Pseudomonadota</taxon>
        <taxon>Alphaproteobacteria</taxon>
        <taxon>Rhodobacterales</taxon>
        <taxon>Paracoccaceae</taxon>
        <taxon>Paracoccus</taxon>
    </lineage>
</organism>
<gene>
    <name evidence="1" type="ORF">ACFQ5P_10030</name>
</gene>
<dbReference type="Proteomes" id="UP001597302">
    <property type="component" value="Unassembled WGS sequence"/>
</dbReference>
<dbReference type="RefSeq" id="WP_165571015.1">
    <property type="nucleotide sequence ID" value="NZ_CBCSAJ010000004.1"/>
</dbReference>
<comment type="caution">
    <text evidence="1">The sequence shown here is derived from an EMBL/GenBank/DDBJ whole genome shotgun (WGS) entry which is preliminary data.</text>
</comment>
<evidence type="ECO:0000313" key="1">
    <source>
        <dbReference type="EMBL" id="MFD1481634.1"/>
    </source>
</evidence>